<dbReference type="AlphaFoldDB" id="A0A8J2BN67"/>
<feature type="transmembrane region" description="Helical" evidence="1">
    <location>
        <begin position="20"/>
        <end position="41"/>
    </location>
</feature>
<evidence type="ECO:0008006" key="4">
    <source>
        <dbReference type="Google" id="ProtNLM"/>
    </source>
</evidence>
<evidence type="ECO:0000313" key="2">
    <source>
        <dbReference type="EMBL" id="CAF0700921.1"/>
    </source>
</evidence>
<dbReference type="RefSeq" id="WP_214096409.1">
    <property type="nucleotide sequence ID" value="NZ_CAJNOB010000034.1"/>
</dbReference>
<sequence length="387" mass="43033">MLGILPKALRLARTLAPARFFPSLPAGLWISYTLLIALLVATNPTEHTVTPTYARAMAHWWASQEVYPHGPHGFLYLPQAVWLFTPFFWGPWIWDEILWRAVGLSLLAGALHRLSLRIRGLEYSKSMVFLSLLVIPASLASARNGQTNLWLAGLWTHGWLDCEEGHPFRALLWFYLGLACKPLGVVPLVVAFVLYPSVRLPALKLAPVFFLLPFLHPDPGYVAREYARVGEVLVTAAHPGAEEFANLGSLLWRLGILPSPSLGMRIAMVMGAFVLALITWHHKHVGSQVRPVWILGSLATYLMLWNPRTEENSYVILAVPMAFWAIHEALEGQRIKGCCTGLGCLLLGIESYGLGLYPLARNWLKPLVALAFLLSFPGGSNKKETLH</sequence>
<proteinExistence type="predicted"/>
<keyword evidence="1" id="KW-0472">Membrane</keyword>
<dbReference type="Proteomes" id="UP000663859">
    <property type="component" value="Unassembled WGS sequence"/>
</dbReference>
<name>A0A8J2BN67_9BACT</name>
<feature type="transmembrane region" description="Helical" evidence="1">
    <location>
        <begin position="97"/>
        <end position="116"/>
    </location>
</feature>
<organism evidence="2 3">
    <name type="scientific">Candidatus Methylacidithermus pantelleriae</name>
    <dbReference type="NCBI Taxonomy" id="2744239"/>
    <lineage>
        <taxon>Bacteria</taxon>
        <taxon>Pseudomonadati</taxon>
        <taxon>Verrucomicrobiota</taxon>
        <taxon>Methylacidiphilae</taxon>
        <taxon>Methylacidiphilales</taxon>
        <taxon>Methylacidiphilaceae</taxon>
        <taxon>Candidatus Methylacidithermus</taxon>
    </lineage>
</organism>
<protein>
    <recommendedName>
        <fullName evidence="4">DUF2029 domain-containing protein</fullName>
    </recommendedName>
</protein>
<accession>A0A8J2BN67</accession>
<keyword evidence="1" id="KW-0812">Transmembrane</keyword>
<feature type="transmembrane region" description="Helical" evidence="1">
    <location>
        <begin position="172"/>
        <end position="195"/>
    </location>
</feature>
<evidence type="ECO:0000256" key="1">
    <source>
        <dbReference type="SAM" id="Phobius"/>
    </source>
</evidence>
<feature type="transmembrane region" description="Helical" evidence="1">
    <location>
        <begin position="262"/>
        <end position="281"/>
    </location>
</feature>
<gene>
    <name evidence="2" type="ORF">MPNT_40077</name>
</gene>
<evidence type="ECO:0000313" key="3">
    <source>
        <dbReference type="Proteomes" id="UP000663859"/>
    </source>
</evidence>
<comment type="caution">
    <text evidence="2">The sequence shown here is derived from an EMBL/GenBank/DDBJ whole genome shotgun (WGS) entry which is preliminary data.</text>
</comment>
<keyword evidence="1" id="KW-1133">Transmembrane helix</keyword>
<dbReference type="EMBL" id="CAJNOB010000034">
    <property type="protein sequence ID" value="CAF0700921.1"/>
    <property type="molecule type" value="Genomic_DNA"/>
</dbReference>
<reference evidence="2" key="1">
    <citation type="submission" date="2021-02" db="EMBL/GenBank/DDBJ databases">
        <authorList>
            <person name="Cremers G."/>
            <person name="Picone N."/>
        </authorList>
    </citation>
    <scope>NUCLEOTIDE SEQUENCE</scope>
    <source>
        <strain evidence="2">PQ17</strain>
    </source>
</reference>
<keyword evidence="3" id="KW-1185">Reference proteome</keyword>